<dbReference type="RefSeq" id="WP_055632710.1">
    <property type="nucleotide sequence ID" value="NZ_KQ948767.1"/>
</dbReference>
<reference evidence="4 5" key="1">
    <citation type="submission" date="2015-10" db="EMBL/GenBank/DDBJ databases">
        <title>Draft genome sequence of Streptomyces griseoruber DSM 40281, type strain for the species Streptomyces griseoruber.</title>
        <authorList>
            <person name="Ruckert C."/>
            <person name="Winkler A."/>
            <person name="Kalinowski J."/>
            <person name="Kampfer P."/>
            <person name="Glaeser S."/>
        </authorList>
    </citation>
    <scope>NUCLEOTIDE SEQUENCE [LARGE SCALE GENOMIC DNA]</scope>
    <source>
        <strain evidence="4 5">DSM 40281</strain>
    </source>
</reference>
<protein>
    <submittedName>
        <fullName evidence="4">Uncharacterized protein</fullName>
    </submittedName>
</protein>
<comment type="caution">
    <text evidence="4">The sequence shown here is derived from an EMBL/GenBank/DDBJ whole genome shotgun (WGS) entry which is preliminary data.</text>
</comment>
<gene>
    <name evidence="4" type="ORF">AQJ64_15525</name>
</gene>
<keyword evidence="1" id="KW-1133">Transmembrane helix</keyword>
<dbReference type="STRING" id="1943.AQJ64_15525"/>
<feature type="transmembrane region" description="Helical" evidence="1">
    <location>
        <begin position="486"/>
        <end position="502"/>
    </location>
</feature>
<name>A0A117RD34_9ACTN</name>
<dbReference type="Pfam" id="PF20270">
    <property type="entry name" value="CATRA-C"/>
    <property type="match status" value="1"/>
</dbReference>
<evidence type="ECO:0000313" key="4">
    <source>
        <dbReference type="EMBL" id="KUN84178.1"/>
    </source>
</evidence>
<dbReference type="InterPro" id="IPR046922">
    <property type="entry name" value="CATRA-N"/>
</dbReference>
<proteinExistence type="predicted"/>
<keyword evidence="1" id="KW-0472">Membrane</keyword>
<evidence type="ECO:0000256" key="1">
    <source>
        <dbReference type="SAM" id="Phobius"/>
    </source>
</evidence>
<organism evidence="4 5">
    <name type="scientific">Streptomyces griseoruber</name>
    <dbReference type="NCBI Taxonomy" id="1943"/>
    <lineage>
        <taxon>Bacteria</taxon>
        <taxon>Bacillati</taxon>
        <taxon>Actinomycetota</taxon>
        <taxon>Actinomycetes</taxon>
        <taxon>Kitasatosporales</taxon>
        <taxon>Streptomycetaceae</taxon>
        <taxon>Streptomyces</taxon>
    </lineage>
</organism>
<dbReference type="Pfam" id="PF20269">
    <property type="entry name" value="CATRA-N"/>
    <property type="match status" value="1"/>
</dbReference>
<dbReference type="AlphaFoldDB" id="A0A117RD34"/>
<dbReference type="OrthoDB" id="4149396at2"/>
<feature type="transmembrane region" description="Helical" evidence="1">
    <location>
        <begin position="422"/>
        <end position="440"/>
    </location>
</feature>
<keyword evidence="5" id="KW-1185">Reference proteome</keyword>
<dbReference type="InterPro" id="IPR046923">
    <property type="entry name" value="CATRA-C"/>
</dbReference>
<feature type="transmembrane region" description="Helical" evidence="1">
    <location>
        <begin position="460"/>
        <end position="480"/>
    </location>
</feature>
<dbReference type="Proteomes" id="UP000052982">
    <property type="component" value="Unassembled WGS sequence"/>
</dbReference>
<keyword evidence="1" id="KW-0812">Transmembrane</keyword>
<feature type="domain" description="CASPASE and TPR Repeat-Associated N-terminal" evidence="2">
    <location>
        <begin position="10"/>
        <end position="223"/>
    </location>
</feature>
<dbReference type="NCBIfam" id="NF038357">
    <property type="entry name" value="BN6_48550_fam"/>
    <property type="match status" value="1"/>
</dbReference>
<feature type="domain" description="CASPASE and TPR Repeat-Associated C-terminal" evidence="3">
    <location>
        <begin position="229"/>
        <end position="367"/>
    </location>
</feature>
<accession>A0A117RD34</accession>
<evidence type="ECO:0000259" key="2">
    <source>
        <dbReference type="Pfam" id="PF20269"/>
    </source>
</evidence>
<evidence type="ECO:0000259" key="3">
    <source>
        <dbReference type="Pfam" id="PF20270"/>
    </source>
</evidence>
<dbReference type="EMBL" id="LMWW01000018">
    <property type="protein sequence ID" value="KUN84178.1"/>
    <property type="molecule type" value="Genomic_DNA"/>
</dbReference>
<sequence length="513" mass="52788">MRAGPRERDMVVHVFYSSARCTPDSPAHDHLRAVWAACRDRFGMDAPALAGVPADPPADLPAAIAATGSAFRVLAAAEDSARSGDYQAVLYAVHEMVGVTVVLTCGGDRAWADADSAWQAAVPLVPQDAAVSGVLRAVRVYRGVCPHAPLVPADADDAVGVLREQLPAGAVAAVPGPVHRPLGEPGPALREIGAGGHGAERRLLALAPDGGREPLDAWTWSDGTGRPVPLTRYLLHAAAVRHQEAVYAAALAPLTTARTRVEQAVERVTALHPEVLGGTLPVGALVRASTELAWIQGGSAGLIDALGRIRIMRRGVEASVAAMARAEGEGAGAGAGALCEGDRLAADLLLAALDDTAAHLDVVRQRADEIARVTDGLVTQRLTSRRQQLLQVQGAVIGGVLMALTAIQAFGFQVPLPTPLQPPVIVLLFGLAVALPGTVLRWSGADDPFARSAGVDRAGLAAAAAGAGWLAVAAGCQLAGHASKPLPALGAAVAAVALTHLADRLRTRSRRRA</sequence>
<evidence type="ECO:0000313" key="5">
    <source>
        <dbReference type="Proteomes" id="UP000052982"/>
    </source>
</evidence>
<feature type="transmembrane region" description="Helical" evidence="1">
    <location>
        <begin position="389"/>
        <end position="410"/>
    </location>
</feature>